<dbReference type="Pfam" id="PF07719">
    <property type="entry name" value="TPR_2"/>
    <property type="match status" value="1"/>
</dbReference>
<keyword evidence="5 8" id="KW-0347">Helicase</keyword>
<dbReference type="Gene3D" id="3.40.50.300">
    <property type="entry name" value="P-loop containing nucleotide triphosphate hydrolases"/>
    <property type="match status" value="2"/>
</dbReference>
<reference evidence="10 11" key="1">
    <citation type="submission" date="2024-09" db="EMBL/GenBank/DDBJ databases">
        <title>Floridaenema gen nov. (Aerosakkonemataceae, Aerosakkonematales ord. nov., Cyanobacteria) from benthic tropical and subtropical fresh waters, with the description of four new species.</title>
        <authorList>
            <person name="Moretto J.A."/>
            <person name="Berthold D.E."/>
            <person name="Lefler F.W."/>
            <person name="Huang I.-S."/>
            <person name="Laughinghouse H. IV."/>
        </authorList>
    </citation>
    <scope>NUCLEOTIDE SEQUENCE [LARGE SCALE GENOMIC DNA]</scope>
    <source>
        <strain evidence="10 11">BLCC-F167</strain>
    </source>
</reference>
<evidence type="ECO:0000256" key="6">
    <source>
        <dbReference type="ARBA" id="ARBA00022840"/>
    </source>
</evidence>
<accession>A0ABV4WP73</accession>
<evidence type="ECO:0000259" key="9">
    <source>
        <dbReference type="PROSITE" id="PS51198"/>
    </source>
</evidence>
<dbReference type="InterPro" id="IPR019734">
    <property type="entry name" value="TPR_rpt"/>
</dbReference>
<dbReference type="InterPro" id="IPR035093">
    <property type="entry name" value="RelE/ParE_toxin_dom_sf"/>
</dbReference>
<organism evidence="10 11">
    <name type="scientific">Floridaenema evergladense BLCC-F167</name>
    <dbReference type="NCBI Taxonomy" id="3153639"/>
    <lineage>
        <taxon>Bacteria</taxon>
        <taxon>Bacillati</taxon>
        <taxon>Cyanobacteriota</taxon>
        <taxon>Cyanophyceae</taxon>
        <taxon>Oscillatoriophycideae</taxon>
        <taxon>Aerosakkonematales</taxon>
        <taxon>Aerosakkonemataceae</taxon>
        <taxon>Floridanema</taxon>
        <taxon>Floridanema evergladense</taxon>
    </lineage>
</organism>
<dbReference type="SUPFAM" id="SSF52047">
    <property type="entry name" value="RNI-like"/>
    <property type="match status" value="1"/>
</dbReference>
<keyword evidence="3 8" id="KW-0378">Hydrolase</keyword>
<comment type="caution">
    <text evidence="10">The sequence shown here is derived from an EMBL/GenBank/DDBJ whole genome shotgun (WGS) entry which is preliminary data.</text>
</comment>
<dbReference type="InterPro" id="IPR013105">
    <property type="entry name" value="TPR_2"/>
</dbReference>
<dbReference type="PANTHER" id="PTHR21529">
    <property type="entry name" value="MAMMARY TURMOR VIRUS RECEPTOR HOMOLOG 1, 2 MTVR1, 2"/>
    <property type="match status" value="1"/>
</dbReference>
<dbReference type="SUPFAM" id="SSF48452">
    <property type="entry name" value="TPR-like"/>
    <property type="match status" value="2"/>
</dbReference>
<protein>
    <submittedName>
        <fullName evidence="10">Tetratricopeptide repeat protein</fullName>
    </submittedName>
</protein>
<evidence type="ECO:0000256" key="5">
    <source>
        <dbReference type="ARBA" id="ARBA00022806"/>
    </source>
</evidence>
<dbReference type="EMBL" id="JBHFNT010000187">
    <property type="protein sequence ID" value="MFB2836877.1"/>
    <property type="molecule type" value="Genomic_DNA"/>
</dbReference>
<evidence type="ECO:0000256" key="7">
    <source>
        <dbReference type="PROSITE-ProRule" id="PRU00339"/>
    </source>
</evidence>
<dbReference type="SUPFAM" id="SSF52540">
    <property type="entry name" value="P-loop containing nucleoside triphosphate hydrolases"/>
    <property type="match status" value="1"/>
</dbReference>
<dbReference type="Pfam" id="PF13414">
    <property type="entry name" value="TPR_11"/>
    <property type="match status" value="1"/>
</dbReference>
<proteinExistence type="predicted"/>
<dbReference type="SMART" id="SM00028">
    <property type="entry name" value="TPR"/>
    <property type="match status" value="3"/>
</dbReference>
<dbReference type="PROSITE" id="PS50293">
    <property type="entry name" value="TPR_REGION"/>
    <property type="match status" value="1"/>
</dbReference>
<dbReference type="Gene3D" id="1.25.40.10">
    <property type="entry name" value="Tetratricopeptide repeat domain"/>
    <property type="match status" value="2"/>
</dbReference>
<dbReference type="Pfam" id="PF13361">
    <property type="entry name" value="UvrD_C"/>
    <property type="match status" value="1"/>
</dbReference>
<dbReference type="InterPro" id="IPR014016">
    <property type="entry name" value="UvrD-like_ATP-bd"/>
</dbReference>
<evidence type="ECO:0000313" key="11">
    <source>
        <dbReference type="Proteomes" id="UP001576780"/>
    </source>
</evidence>
<dbReference type="InterPro" id="IPR039904">
    <property type="entry name" value="TRANK1"/>
</dbReference>
<feature type="domain" description="UvrD-like helicase ATP-binding" evidence="9">
    <location>
        <begin position="181"/>
        <end position="462"/>
    </location>
</feature>
<sequence>MSLPAVLHPDVVDFLRTNKEEYLKASAWECIDKLKQQQFDGGLRVKKLKGIAKKVWEARVTKAIRLIFTYNKSRQPETGNAEVYIAVQDICLDHDDVSRRAARNKTPDSEWLNAELVEVIGSLENDFITSEEELVIKEAQAEEWQINSDFTDELLGNIQWRVIDSELEWQRAIIQQDADLPLKLTPEEYELVNLYGNLLLSGSAGTGKTTVGLYRLLKSLEILPDGKRLYVAYNPILLKEAQKQFKRLISGSNADIESIFHFKTIRDLCLDILSVTGQNYFPEDEVTYQIFEQLYRPQSYQPYPPALVWDEIRSIIKGAHLETSSYQLSQKQYEQLGKKRSSVIPQKDRYKAYKVAEWYQGLLKKEGRFDEIDLARKVLQLIWQGKGTRYQLIVCDEVQDFSELQLELLVRLITPGGQLFFAGDLHQMISPSGFRWEDLKTKFFKGQREATQKTLNFNFRSVGSLVNLANQILKLRYRLLQERIADIGQPSSSYGECARLISAPLETLQPTLGQLNPDDAILVRTDADKQRFSQEFQSSFVFTIEEAKGLEFDTVFLVEFFKPRQSLWNKVLSSKPSLNKTDEPELRLELNLLYVAVTRARRILNIWETKLSAVWNQSELVSFLQLVHPDIVTKNRVDSTKKMWHEKGLDYLKAELYQQAIECFVKSGNTELKQLATAKLLTQKREYNKAVEIFTELQEWLEVARIFERQKQWLKAVEKYNLAGFPEKAAECKAFDFKQKGQFMEAAKQYELAGKPEEAEKCRKETEKRYTQFRKIQFPTNFSMGNLYIHDINKPISFPYTEWHEFGQAKGNITVPARKYLKLEVSWEASQDLSPLSTLNSDALHTLILRGTEVNDEGLVYIEGLTDLQELDLWDTQVTDAGLVNLANLKYLQVLHLYEISDVGLEHLQRLENLKVIKLHSNSNISGAFIRIGNLTEINVYQELEYIEKYHKPAKKFSKNALLNLVHLLPKCEIEWINKQRSSTYKYQEFLEDAYSSYHRCVLFNLIEKAPEIAIKYLNKALQMKPDFAEAYITRGNCRWILGDNQGAIEDYNQALRIYPKFAGAYNGRGRVRAKLGEHQEAIADYTQAIYINPNRAEFYNNLGVELSRFGS</sequence>
<name>A0ABV4WP73_9CYAN</name>
<keyword evidence="11" id="KW-1185">Reference proteome</keyword>
<feature type="repeat" description="TPR" evidence="7">
    <location>
        <begin position="1063"/>
        <end position="1096"/>
    </location>
</feature>
<dbReference type="InterPro" id="IPR032675">
    <property type="entry name" value="LRR_dom_sf"/>
</dbReference>
<evidence type="ECO:0000256" key="1">
    <source>
        <dbReference type="ARBA" id="ARBA00022737"/>
    </source>
</evidence>
<keyword evidence="6 8" id="KW-0067">ATP-binding</keyword>
<dbReference type="InterPro" id="IPR027417">
    <property type="entry name" value="P-loop_NTPase"/>
</dbReference>
<dbReference type="PROSITE" id="PS51198">
    <property type="entry name" value="UVRD_HELICASE_ATP_BIND"/>
    <property type="match status" value="1"/>
</dbReference>
<keyword evidence="1" id="KW-0677">Repeat</keyword>
<evidence type="ECO:0000256" key="3">
    <source>
        <dbReference type="ARBA" id="ARBA00022801"/>
    </source>
</evidence>
<feature type="repeat" description="TPR" evidence="7">
    <location>
        <begin position="1029"/>
        <end position="1062"/>
    </location>
</feature>
<dbReference type="InterPro" id="IPR014017">
    <property type="entry name" value="DNA_helicase_UvrD-like_C"/>
</dbReference>
<keyword evidence="4 7" id="KW-0802">TPR repeat</keyword>
<dbReference type="PROSITE" id="PS50005">
    <property type="entry name" value="TPR"/>
    <property type="match status" value="2"/>
</dbReference>
<dbReference type="SUPFAM" id="SSF143011">
    <property type="entry name" value="RelE-like"/>
    <property type="match status" value="1"/>
</dbReference>
<dbReference type="Proteomes" id="UP001576780">
    <property type="component" value="Unassembled WGS sequence"/>
</dbReference>
<dbReference type="InterPro" id="IPR011990">
    <property type="entry name" value="TPR-like_helical_dom_sf"/>
</dbReference>
<evidence type="ECO:0000256" key="4">
    <source>
        <dbReference type="ARBA" id="ARBA00022803"/>
    </source>
</evidence>
<keyword evidence="2 8" id="KW-0547">Nucleotide-binding</keyword>
<dbReference type="RefSeq" id="WP_413279241.1">
    <property type="nucleotide sequence ID" value="NZ_JBHFNT010000187.1"/>
</dbReference>
<evidence type="ECO:0000256" key="8">
    <source>
        <dbReference type="PROSITE-ProRule" id="PRU00560"/>
    </source>
</evidence>
<dbReference type="PANTHER" id="PTHR21529:SF4">
    <property type="entry name" value="TPR AND ANKYRIN REPEAT-CONTAINING PROTEIN 1"/>
    <property type="match status" value="1"/>
</dbReference>
<gene>
    <name evidence="10" type="ORF">ACE1CA_20305</name>
</gene>
<feature type="binding site" evidence="8">
    <location>
        <begin position="202"/>
        <end position="209"/>
    </location>
    <ligand>
        <name>ATP</name>
        <dbReference type="ChEBI" id="CHEBI:30616"/>
    </ligand>
</feature>
<evidence type="ECO:0000313" key="10">
    <source>
        <dbReference type="EMBL" id="MFB2836877.1"/>
    </source>
</evidence>
<dbReference type="Pfam" id="PF00580">
    <property type="entry name" value="UvrD-helicase"/>
    <property type="match status" value="1"/>
</dbReference>
<evidence type="ECO:0000256" key="2">
    <source>
        <dbReference type="ARBA" id="ARBA00022741"/>
    </source>
</evidence>
<dbReference type="Gene3D" id="3.80.10.10">
    <property type="entry name" value="Ribonuclease Inhibitor"/>
    <property type="match status" value="1"/>
</dbReference>